<organism evidence="3 4">
    <name type="scientific">Propioniciclava coleopterorum</name>
    <dbReference type="NCBI Taxonomy" id="2714937"/>
    <lineage>
        <taxon>Bacteria</taxon>
        <taxon>Bacillati</taxon>
        <taxon>Actinomycetota</taxon>
        <taxon>Actinomycetes</taxon>
        <taxon>Propionibacteriales</taxon>
        <taxon>Propionibacteriaceae</taxon>
        <taxon>Propioniciclava</taxon>
    </lineage>
</organism>
<feature type="region of interest" description="Disordered" evidence="1">
    <location>
        <begin position="222"/>
        <end position="250"/>
    </location>
</feature>
<feature type="transmembrane region" description="Helical" evidence="2">
    <location>
        <begin position="37"/>
        <end position="59"/>
    </location>
</feature>
<keyword evidence="4" id="KW-1185">Reference proteome</keyword>
<feature type="transmembrane region" description="Helical" evidence="2">
    <location>
        <begin position="66"/>
        <end position="85"/>
    </location>
</feature>
<feature type="compositionally biased region" description="Low complexity" evidence="1">
    <location>
        <begin position="224"/>
        <end position="234"/>
    </location>
</feature>
<keyword evidence="2" id="KW-0812">Transmembrane</keyword>
<dbReference type="EMBL" id="CP049865">
    <property type="protein sequence ID" value="QIK72314.1"/>
    <property type="molecule type" value="Genomic_DNA"/>
</dbReference>
<keyword evidence="2" id="KW-0472">Membrane</keyword>
<evidence type="ECO:0000313" key="4">
    <source>
        <dbReference type="Proteomes" id="UP000501058"/>
    </source>
</evidence>
<gene>
    <name evidence="3" type="ORF">G7070_08590</name>
</gene>
<proteinExistence type="predicted"/>
<name>A0A6G7Y5Z2_9ACTN</name>
<dbReference type="KEGG" id="prv:G7070_08590"/>
<keyword evidence="2" id="KW-1133">Transmembrane helix</keyword>
<dbReference type="Proteomes" id="UP000501058">
    <property type="component" value="Chromosome"/>
</dbReference>
<accession>A0A6G7Y5Z2</accession>
<evidence type="ECO:0008006" key="5">
    <source>
        <dbReference type="Google" id="ProtNLM"/>
    </source>
</evidence>
<evidence type="ECO:0000256" key="2">
    <source>
        <dbReference type="SAM" id="Phobius"/>
    </source>
</evidence>
<dbReference type="RefSeq" id="WP_166233390.1">
    <property type="nucleotide sequence ID" value="NZ_CP049865.1"/>
</dbReference>
<protein>
    <recommendedName>
        <fullName evidence="5">Yip1 domain-containing protein</fullName>
    </recommendedName>
</protein>
<dbReference type="AlphaFoldDB" id="A0A6G7Y5Z2"/>
<evidence type="ECO:0000256" key="1">
    <source>
        <dbReference type="SAM" id="MobiDB-lite"/>
    </source>
</evidence>
<feature type="transmembrane region" description="Helical" evidence="2">
    <location>
        <begin position="128"/>
        <end position="151"/>
    </location>
</feature>
<reference evidence="3 4" key="1">
    <citation type="submission" date="2020-03" db="EMBL/GenBank/DDBJ databases">
        <title>Propioniciclava sp. nov., isolated from Hydrophilus acuminatus.</title>
        <authorList>
            <person name="Hyun D.-W."/>
            <person name="Bae J.-W."/>
        </authorList>
    </citation>
    <scope>NUCLEOTIDE SEQUENCE [LARGE SCALE GENOMIC DNA]</scope>
    <source>
        <strain evidence="3 4">HDW11</strain>
    </source>
</reference>
<evidence type="ECO:0000313" key="3">
    <source>
        <dbReference type="EMBL" id="QIK72314.1"/>
    </source>
</evidence>
<sequence length="250" mass="26196">MMPDVWGALVAALQLVGDVLRQDADLTGRLGTLPLLWSSIGVAALALLSIGVGQSGVLFLNRIRGVRALISGALALVYLIALRLLEALVTWGVALAVTGLPLPVTTILTVFLLALAPHVFNALTFLPYVGLGIGRVLEVWSFLLLFLLLGAAYDLPAWLALLITGSGWFLMQLLARLLGAPLGWVSSRLWTLATGEPVLVTSANILTGGPFVPVLASRHREPRPAASAVEAPSPDASPPDAPDAENGGRP</sequence>